<proteinExistence type="predicted"/>
<evidence type="ECO:0000313" key="3">
    <source>
        <dbReference type="Proteomes" id="UP001177670"/>
    </source>
</evidence>
<keyword evidence="3" id="KW-1185">Reference proteome</keyword>
<evidence type="ECO:0000313" key="2">
    <source>
        <dbReference type="EMBL" id="KAK1125866.1"/>
    </source>
</evidence>
<gene>
    <name evidence="2" type="ORF">K0M31_005403</name>
</gene>
<organism evidence="2 3">
    <name type="scientific">Melipona bicolor</name>
    <dbReference type="NCBI Taxonomy" id="60889"/>
    <lineage>
        <taxon>Eukaryota</taxon>
        <taxon>Metazoa</taxon>
        <taxon>Ecdysozoa</taxon>
        <taxon>Arthropoda</taxon>
        <taxon>Hexapoda</taxon>
        <taxon>Insecta</taxon>
        <taxon>Pterygota</taxon>
        <taxon>Neoptera</taxon>
        <taxon>Endopterygota</taxon>
        <taxon>Hymenoptera</taxon>
        <taxon>Apocrita</taxon>
        <taxon>Aculeata</taxon>
        <taxon>Apoidea</taxon>
        <taxon>Anthophila</taxon>
        <taxon>Apidae</taxon>
        <taxon>Melipona</taxon>
    </lineage>
</organism>
<accession>A0AA40KMD9</accession>
<sequence>MHIETFSVFCPLREIIFQAPHRPYPISNWLASETTDPQHSAKGLTNSCREQNRTGSVAE</sequence>
<comment type="caution">
    <text evidence="2">The sequence shown here is derived from an EMBL/GenBank/DDBJ whole genome shotgun (WGS) entry which is preliminary data.</text>
</comment>
<dbReference type="AlphaFoldDB" id="A0AA40KMD9"/>
<dbReference type="Proteomes" id="UP001177670">
    <property type="component" value="Unassembled WGS sequence"/>
</dbReference>
<dbReference type="EMBL" id="JAHYIQ010000015">
    <property type="protein sequence ID" value="KAK1125866.1"/>
    <property type="molecule type" value="Genomic_DNA"/>
</dbReference>
<reference evidence="2" key="1">
    <citation type="submission" date="2021-10" db="EMBL/GenBank/DDBJ databases">
        <title>Melipona bicolor Genome sequencing and assembly.</title>
        <authorList>
            <person name="Araujo N.S."/>
            <person name="Arias M.C."/>
        </authorList>
    </citation>
    <scope>NUCLEOTIDE SEQUENCE</scope>
    <source>
        <strain evidence="2">USP_2M_L1-L4_2017</strain>
        <tissue evidence="2">Whole body</tissue>
    </source>
</reference>
<evidence type="ECO:0000256" key="1">
    <source>
        <dbReference type="SAM" id="MobiDB-lite"/>
    </source>
</evidence>
<protein>
    <submittedName>
        <fullName evidence="2">Uncharacterized protein</fullName>
    </submittedName>
</protein>
<feature type="region of interest" description="Disordered" evidence="1">
    <location>
        <begin position="35"/>
        <end position="59"/>
    </location>
</feature>
<name>A0AA40KMD9_9HYME</name>